<reference evidence="1" key="2">
    <citation type="submission" date="2022-06" db="UniProtKB">
        <authorList>
            <consortium name="EnsemblMetazoa"/>
        </authorList>
    </citation>
    <scope>IDENTIFICATION</scope>
    <source>
        <strain evidence="1">PS312</strain>
    </source>
</reference>
<proteinExistence type="predicted"/>
<dbReference type="EnsemblMetazoa" id="PPA44672.1">
    <property type="protein sequence ID" value="PPA44672.1"/>
    <property type="gene ID" value="WBGene00283041"/>
</dbReference>
<keyword evidence="2" id="KW-1185">Reference proteome</keyword>
<gene>
    <name evidence="1" type="primary">WBGene00283041</name>
</gene>
<organism evidence="1 2">
    <name type="scientific">Pristionchus pacificus</name>
    <name type="common">Parasitic nematode worm</name>
    <dbReference type="NCBI Taxonomy" id="54126"/>
    <lineage>
        <taxon>Eukaryota</taxon>
        <taxon>Metazoa</taxon>
        <taxon>Ecdysozoa</taxon>
        <taxon>Nematoda</taxon>
        <taxon>Chromadorea</taxon>
        <taxon>Rhabditida</taxon>
        <taxon>Rhabditina</taxon>
        <taxon>Diplogasteromorpha</taxon>
        <taxon>Diplogasteroidea</taxon>
        <taxon>Neodiplogasteridae</taxon>
        <taxon>Pristionchus</taxon>
    </lineage>
</organism>
<sequence>MASKDADTAYKFCIISQTAAHNHSLTRGSSRPKISYALTFRDYTLGGHERKIKREKILVSIISPTPKGNGKVGKTEKKG</sequence>
<name>A0A2A6CRV5_PRIPA</name>
<dbReference type="Proteomes" id="UP000005239">
    <property type="component" value="Unassembled WGS sequence"/>
</dbReference>
<accession>A0A2A6CRV5</accession>
<protein>
    <submittedName>
        <fullName evidence="1">Uncharacterized protein</fullName>
    </submittedName>
</protein>
<reference evidence="2" key="1">
    <citation type="journal article" date="2008" name="Nat. Genet.">
        <title>The Pristionchus pacificus genome provides a unique perspective on nematode lifestyle and parasitism.</title>
        <authorList>
            <person name="Dieterich C."/>
            <person name="Clifton S.W."/>
            <person name="Schuster L.N."/>
            <person name="Chinwalla A."/>
            <person name="Delehaunty K."/>
            <person name="Dinkelacker I."/>
            <person name="Fulton L."/>
            <person name="Fulton R."/>
            <person name="Godfrey J."/>
            <person name="Minx P."/>
            <person name="Mitreva M."/>
            <person name="Roeseler W."/>
            <person name="Tian H."/>
            <person name="Witte H."/>
            <person name="Yang S.P."/>
            <person name="Wilson R.K."/>
            <person name="Sommer R.J."/>
        </authorList>
    </citation>
    <scope>NUCLEOTIDE SEQUENCE [LARGE SCALE GENOMIC DNA]</scope>
    <source>
        <strain evidence="2">PS312</strain>
    </source>
</reference>
<dbReference type="AlphaFoldDB" id="A0A2A6CRV5"/>
<accession>A0A8R1Z5H2</accession>
<evidence type="ECO:0000313" key="1">
    <source>
        <dbReference type="EnsemblMetazoa" id="PPA44672.1"/>
    </source>
</evidence>
<evidence type="ECO:0000313" key="2">
    <source>
        <dbReference type="Proteomes" id="UP000005239"/>
    </source>
</evidence>